<proteinExistence type="predicted"/>
<dbReference type="AlphaFoldDB" id="A0A087GPN9"/>
<evidence type="ECO:0000256" key="1">
    <source>
        <dbReference type="SAM" id="MobiDB-lite"/>
    </source>
</evidence>
<organism evidence="2 3">
    <name type="scientific">Arabis alpina</name>
    <name type="common">Alpine rock-cress</name>
    <dbReference type="NCBI Taxonomy" id="50452"/>
    <lineage>
        <taxon>Eukaryota</taxon>
        <taxon>Viridiplantae</taxon>
        <taxon>Streptophyta</taxon>
        <taxon>Embryophyta</taxon>
        <taxon>Tracheophyta</taxon>
        <taxon>Spermatophyta</taxon>
        <taxon>Magnoliopsida</taxon>
        <taxon>eudicotyledons</taxon>
        <taxon>Gunneridae</taxon>
        <taxon>Pentapetalae</taxon>
        <taxon>rosids</taxon>
        <taxon>malvids</taxon>
        <taxon>Brassicales</taxon>
        <taxon>Brassicaceae</taxon>
        <taxon>Arabideae</taxon>
        <taxon>Arabis</taxon>
    </lineage>
</organism>
<dbReference type="EMBL" id="CM002874">
    <property type="protein sequence ID" value="KFK31841.1"/>
    <property type="molecule type" value="Genomic_DNA"/>
</dbReference>
<name>A0A087GPN9_ARAAL</name>
<reference evidence="3" key="1">
    <citation type="journal article" date="2015" name="Nat. Plants">
        <title>Genome expansion of Arabis alpina linked with retrotransposition and reduced symmetric DNA methylation.</title>
        <authorList>
            <person name="Willing E.M."/>
            <person name="Rawat V."/>
            <person name="Mandakova T."/>
            <person name="Maumus F."/>
            <person name="James G.V."/>
            <person name="Nordstroem K.J."/>
            <person name="Becker C."/>
            <person name="Warthmann N."/>
            <person name="Chica C."/>
            <person name="Szarzynska B."/>
            <person name="Zytnicki M."/>
            <person name="Albani M.C."/>
            <person name="Kiefer C."/>
            <person name="Bergonzi S."/>
            <person name="Castaings L."/>
            <person name="Mateos J.L."/>
            <person name="Berns M.C."/>
            <person name="Bujdoso N."/>
            <person name="Piofczyk T."/>
            <person name="de Lorenzo L."/>
            <person name="Barrero-Sicilia C."/>
            <person name="Mateos I."/>
            <person name="Piednoel M."/>
            <person name="Hagmann J."/>
            <person name="Chen-Min-Tao R."/>
            <person name="Iglesias-Fernandez R."/>
            <person name="Schuster S.C."/>
            <person name="Alonso-Blanco C."/>
            <person name="Roudier F."/>
            <person name="Carbonero P."/>
            <person name="Paz-Ares J."/>
            <person name="Davis S.J."/>
            <person name="Pecinka A."/>
            <person name="Quesneville H."/>
            <person name="Colot V."/>
            <person name="Lysak M.A."/>
            <person name="Weigel D."/>
            <person name="Coupland G."/>
            <person name="Schneeberger K."/>
        </authorList>
    </citation>
    <scope>NUCLEOTIDE SEQUENCE [LARGE SCALE GENOMIC DNA]</scope>
    <source>
        <strain evidence="3">cv. Pajares</strain>
    </source>
</reference>
<sequence length="50" mass="5288">MGNSISKGFKGVNTGRQGDLKAEPETRAIMGQKTTIKKGTMALPKLPAKT</sequence>
<evidence type="ECO:0000313" key="2">
    <source>
        <dbReference type="EMBL" id="KFK31841.1"/>
    </source>
</evidence>
<protein>
    <submittedName>
        <fullName evidence="2">Uncharacterized protein</fullName>
    </submittedName>
</protein>
<dbReference type="Proteomes" id="UP000029120">
    <property type="component" value="Chromosome 6"/>
</dbReference>
<evidence type="ECO:0000313" key="3">
    <source>
        <dbReference type="Proteomes" id="UP000029120"/>
    </source>
</evidence>
<gene>
    <name evidence="2" type="ordered locus">AALP_Aa6g165400</name>
</gene>
<keyword evidence="3" id="KW-1185">Reference proteome</keyword>
<accession>A0A087GPN9</accession>
<feature type="region of interest" description="Disordered" evidence="1">
    <location>
        <begin position="1"/>
        <end position="50"/>
    </location>
</feature>
<dbReference type="Gramene" id="KFK31841">
    <property type="protein sequence ID" value="KFK31841"/>
    <property type="gene ID" value="AALP_AA6G165400"/>
</dbReference>